<organism evidence="7 8">
    <name type="scientific">Arcobacter aquimarinus</name>
    <dbReference type="NCBI Taxonomy" id="1315211"/>
    <lineage>
        <taxon>Bacteria</taxon>
        <taxon>Pseudomonadati</taxon>
        <taxon>Campylobacterota</taxon>
        <taxon>Epsilonproteobacteria</taxon>
        <taxon>Campylobacterales</taxon>
        <taxon>Arcobacteraceae</taxon>
        <taxon>Arcobacter</taxon>
    </lineage>
</organism>
<dbReference type="EMBL" id="CP030944">
    <property type="protein sequence ID" value="QKE26709.1"/>
    <property type="molecule type" value="Genomic_DNA"/>
</dbReference>
<dbReference type="PANTHER" id="PTHR37422">
    <property type="entry name" value="TEICHURONIC ACID BIOSYNTHESIS PROTEIN TUAE"/>
    <property type="match status" value="1"/>
</dbReference>
<protein>
    <submittedName>
        <fullName evidence="7">O-antigen ligase family protein</fullName>
    </submittedName>
</protein>
<dbReference type="Pfam" id="PF04932">
    <property type="entry name" value="Wzy_C"/>
    <property type="match status" value="1"/>
</dbReference>
<dbReference type="Proteomes" id="UP000502065">
    <property type="component" value="Chromosome"/>
</dbReference>
<feature type="domain" description="O-antigen ligase-related" evidence="6">
    <location>
        <begin position="198"/>
        <end position="357"/>
    </location>
</feature>
<feature type="transmembrane region" description="Helical" evidence="5">
    <location>
        <begin position="67"/>
        <end position="84"/>
    </location>
</feature>
<accession>A0AAE7E211</accession>
<keyword evidence="2 5" id="KW-0812">Transmembrane</keyword>
<comment type="subcellular location">
    <subcellularLocation>
        <location evidence="1">Membrane</location>
        <topology evidence="1">Multi-pass membrane protein</topology>
    </subcellularLocation>
</comment>
<evidence type="ECO:0000256" key="1">
    <source>
        <dbReference type="ARBA" id="ARBA00004141"/>
    </source>
</evidence>
<keyword evidence="7" id="KW-0436">Ligase</keyword>
<feature type="transmembrane region" description="Helical" evidence="5">
    <location>
        <begin position="214"/>
        <end position="230"/>
    </location>
</feature>
<keyword evidence="4 5" id="KW-0472">Membrane</keyword>
<proteinExistence type="predicted"/>
<name>A0AAE7E211_9BACT</name>
<sequence>MISSFSLKYEKFTSFFQIILFLSILLFCFFVSFNPSIGKELLNNMFYIWLLSLNFKKLYFNFKNNKIFFLIILFFIWIIFSILMTPTTNYYNFDNFIKYFLLPILIISTSIKVEHIKYLLSSFLLGMFINELISYGIYFEFIKDKFLGFDIVGHKSNPVPFLTSHIEYTLFLSLSILMSLFGIFKVNNKILKVILLVFSITMITNLFLTIGRTGQFTLFITSLFLVGIYFRRNWKYIVFSLITLGCIFILAFNFSSNVNTRLTQGYSDIKKVIKEKDYNTSWGIRLSSYIIIPDIIKNEEFNVFFGMGYCEVDKIIQKIHIDKFGKDSSFSGTFGHLHNTYITIFAGLGFVGLFIFLMLWYYLFTIKIDDYYLNYIRYSFLFVVTFGGLSSNLFWQREVMLLSAIFISIIICLTTKNDKEEINA</sequence>
<evidence type="ECO:0000256" key="4">
    <source>
        <dbReference type="ARBA" id="ARBA00023136"/>
    </source>
</evidence>
<reference evidence="7 8" key="1">
    <citation type="submission" date="2018-07" db="EMBL/GenBank/DDBJ databases">
        <title>Identification of phenol metabolism pathways in Arcobacter.</title>
        <authorList>
            <person name="Miller W.G."/>
            <person name="Yee E."/>
            <person name="Bono J.L."/>
        </authorList>
    </citation>
    <scope>NUCLEOTIDE SEQUENCE [LARGE SCALE GENOMIC DNA]</scope>
    <source>
        <strain evidence="7 8">W63</strain>
    </source>
</reference>
<dbReference type="RefSeq" id="WP_129096272.1">
    <property type="nucleotide sequence ID" value="NZ_CP030944.1"/>
</dbReference>
<evidence type="ECO:0000256" key="5">
    <source>
        <dbReference type="SAM" id="Phobius"/>
    </source>
</evidence>
<evidence type="ECO:0000313" key="7">
    <source>
        <dbReference type="EMBL" id="QKE26709.1"/>
    </source>
</evidence>
<feature type="transmembrane region" description="Helical" evidence="5">
    <location>
        <begin position="399"/>
        <end position="415"/>
    </location>
</feature>
<feature type="transmembrane region" description="Helical" evidence="5">
    <location>
        <begin position="237"/>
        <end position="255"/>
    </location>
</feature>
<feature type="transmembrane region" description="Helical" evidence="5">
    <location>
        <begin position="118"/>
        <end position="139"/>
    </location>
</feature>
<keyword evidence="3 5" id="KW-1133">Transmembrane helix</keyword>
<evidence type="ECO:0000256" key="2">
    <source>
        <dbReference type="ARBA" id="ARBA00022692"/>
    </source>
</evidence>
<gene>
    <name evidence="7" type="ORF">AAQM_1983</name>
</gene>
<feature type="transmembrane region" description="Helical" evidence="5">
    <location>
        <begin position="12"/>
        <end position="33"/>
    </location>
</feature>
<dbReference type="GO" id="GO:0016874">
    <property type="term" value="F:ligase activity"/>
    <property type="evidence" value="ECO:0007669"/>
    <property type="project" value="UniProtKB-KW"/>
</dbReference>
<dbReference type="AlphaFoldDB" id="A0AAE7E211"/>
<dbReference type="PANTHER" id="PTHR37422:SF17">
    <property type="entry name" value="O-ANTIGEN LIGASE"/>
    <property type="match status" value="1"/>
</dbReference>
<keyword evidence="8" id="KW-1185">Reference proteome</keyword>
<dbReference type="KEGG" id="aaqi:AAQM_1983"/>
<feature type="transmembrane region" description="Helical" evidence="5">
    <location>
        <begin position="190"/>
        <end position="208"/>
    </location>
</feature>
<feature type="transmembrane region" description="Helical" evidence="5">
    <location>
        <begin position="96"/>
        <end position="111"/>
    </location>
</feature>
<dbReference type="InterPro" id="IPR007016">
    <property type="entry name" value="O-antigen_ligase-rel_domated"/>
</dbReference>
<evidence type="ECO:0000313" key="8">
    <source>
        <dbReference type="Proteomes" id="UP000502065"/>
    </source>
</evidence>
<feature type="transmembrane region" description="Helical" evidence="5">
    <location>
        <begin position="159"/>
        <end position="183"/>
    </location>
</feature>
<evidence type="ECO:0000259" key="6">
    <source>
        <dbReference type="Pfam" id="PF04932"/>
    </source>
</evidence>
<feature type="transmembrane region" description="Helical" evidence="5">
    <location>
        <begin position="341"/>
        <end position="363"/>
    </location>
</feature>
<feature type="transmembrane region" description="Helical" evidence="5">
    <location>
        <begin position="375"/>
        <end position="393"/>
    </location>
</feature>
<evidence type="ECO:0000256" key="3">
    <source>
        <dbReference type="ARBA" id="ARBA00022989"/>
    </source>
</evidence>
<dbReference type="GO" id="GO:0016020">
    <property type="term" value="C:membrane"/>
    <property type="evidence" value="ECO:0007669"/>
    <property type="project" value="UniProtKB-SubCell"/>
</dbReference>
<dbReference type="InterPro" id="IPR051533">
    <property type="entry name" value="WaaL-like"/>
</dbReference>